<feature type="coiled-coil region" evidence="1">
    <location>
        <begin position="249"/>
        <end position="279"/>
    </location>
</feature>
<evidence type="ECO:0000256" key="2">
    <source>
        <dbReference type="SAM" id="MobiDB-lite"/>
    </source>
</evidence>
<evidence type="ECO:0008006" key="4">
    <source>
        <dbReference type="Google" id="ProtNLM"/>
    </source>
</evidence>
<feature type="region of interest" description="Disordered" evidence="2">
    <location>
        <begin position="185"/>
        <end position="228"/>
    </location>
</feature>
<feature type="coiled-coil region" evidence="1">
    <location>
        <begin position="326"/>
        <end position="367"/>
    </location>
</feature>
<organism evidence="3">
    <name type="scientific">Odontella aurita</name>
    <dbReference type="NCBI Taxonomy" id="265563"/>
    <lineage>
        <taxon>Eukaryota</taxon>
        <taxon>Sar</taxon>
        <taxon>Stramenopiles</taxon>
        <taxon>Ochrophyta</taxon>
        <taxon>Bacillariophyta</taxon>
        <taxon>Mediophyceae</taxon>
        <taxon>Biddulphiophycidae</taxon>
        <taxon>Eupodiscales</taxon>
        <taxon>Odontellaceae</taxon>
        <taxon>Odontella</taxon>
    </lineage>
</organism>
<evidence type="ECO:0000256" key="1">
    <source>
        <dbReference type="SAM" id="Coils"/>
    </source>
</evidence>
<sequence>MTAPSSAAAGDAASHPDEHWMNMLDHIMDGHHHHDITLEPDPVHNRAAVGSEPPTEKLIAAVGQKSEHPGSRQSARSATTGTPSGASPKNHPPSPPTTATASVSVLNASTTDAESAASHAASVPVSAAATPVAPASAIAPGGSPVASGQPVASSLSSAATSSSRHASAASATAALSGPPCVKPIPASSAASESPAPPPPVAVAGKPCPRAAADEVETSGGGSECDFGITAEARAQARSERKRTREKQRRSDVNAQFASLTALLRKIEQEDLAADTAEQRAKVGGSSRSQAADLEDRKSTLGFLNTIGRNGCPTNRADLISMTICVLERMHAQNGRMRKDRRELQRDLEASKKKGEELARKHKQAEAAAQQAALGAAHAAAMPKQDKVRIVPIFTFVLFMLRINDVASTC</sequence>
<reference evidence="3" key="1">
    <citation type="submission" date="2021-01" db="EMBL/GenBank/DDBJ databases">
        <authorList>
            <person name="Corre E."/>
            <person name="Pelletier E."/>
            <person name="Niang G."/>
            <person name="Scheremetjew M."/>
            <person name="Finn R."/>
            <person name="Kale V."/>
            <person name="Holt S."/>
            <person name="Cochrane G."/>
            <person name="Meng A."/>
            <person name="Brown T."/>
            <person name="Cohen L."/>
        </authorList>
    </citation>
    <scope>NUCLEOTIDE SEQUENCE</scope>
    <source>
        <strain evidence="3">Isolate 1302-5</strain>
    </source>
</reference>
<proteinExistence type="predicted"/>
<keyword evidence="1" id="KW-0175">Coiled coil</keyword>
<protein>
    <recommendedName>
        <fullName evidence="4">BHLH domain-containing protein</fullName>
    </recommendedName>
</protein>
<dbReference type="AlphaFoldDB" id="A0A7S4N8P7"/>
<feature type="region of interest" description="Disordered" evidence="2">
    <location>
        <begin position="33"/>
        <end position="52"/>
    </location>
</feature>
<feature type="compositionally biased region" description="Basic and acidic residues" evidence="2">
    <location>
        <begin position="33"/>
        <end position="44"/>
    </location>
</feature>
<name>A0A7S4N8P7_9STRA</name>
<dbReference type="EMBL" id="HBKQ01048129">
    <property type="protein sequence ID" value="CAE2273068.1"/>
    <property type="molecule type" value="Transcribed_RNA"/>
</dbReference>
<feature type="compositionally biased region" description="Polar residues" evidence="2">
    <location>
        <begin position="71"/>
        <end position="87"/>
    </location>
</feature>
<evidence type="ECO:0000313" key="3">
    <source>
        <dbReference type="EMBL" id="CAE2273068.1"/>
    </source>
</evidence>
<accession>A0A7S4N8P7</accession>
<gene>
    <name evidence="3" type="ORF">OAUR00152_LOCUS33237</name>
</gene>
<feature type="region of interest" description="Disordered" evidence="2">
    <location>
        <begin position="61"/>
        <end position="100"/>
    </location>
</feature>